<dbReference type="Proteomes" id="UP000075885">
    <property type="component" value="Unassembled WGS sequence"/>
</dbReference>
<keyword evidence="3" id="KW-1185">Reference proteome</keyword>
<dbReference type="AlphaFoldDB" id="A0A182PDI1"/>
<reference evidence="3" key="1">
    <citation type="submission" date="2013-03" db="EMBL/GenBank/DDBJ databases">
        <title>The Genome Sequence of Anopheles epiroticus epiroticus2.</title>
        <authorList>
            <consortium name="The Broad Institute Genomics Platform"/>
            <person name="Neafsey D.E."/>
            <person name="Howell P."/>
            <person name="Walker B."/>
            <person name="Young S.K."/>
            <person name="Zeng Q."/>
            <person name="Gargeya S."/>
            <person name="Fitzgerald M."/>
            <person name="Haas B."/>
            <person name="Abouelleil A."/>
            <person name="Allen A.W."/>
            <person name="Alvarado L."/>
            <person name="Arachchi H.M."/>
            <person name="Berlin A.M."/>
            <person name="Chapman S.B."/>
            <person name="Gainer-Dewar J."/>
            <person name="Goldberg J."/>
            <person name="Griggs A."/>
            <person name="Gujja S."/>
            <person name="Hansen M."/>
            <person name="Howarth C."/>
            <person name="Imamovic A."/>
            <person name="Ireland A."/>
            <person name="Larimer J."/>
            <person name="McCowan C."/>
            <person name="Murphy C."/>
            <person name="Pearson M."/>
            <person name="Poon T.W."/>
            <person name="Priest M."/>
            <person name="Roberts A."/>
            <person name="Saif S."/>
            <person name="Shea T."/>
            <person name="Sisk P."/>
            <person name="Sykes S."/>
            <person name="Wortman J."/>
            <person name="Nusbaum C."/>
            <person name="Birren B."/>
        </authorList>
    </citation>
    <scope>NUCLEOTIDE SEQUENCE [LARGE SCALE GENOMIC DNA]</scope>
    <source>
        <strain evidence="3">Epiroticus2</strain>
    </source>
</reference>
<feature type="signal peptide" evidence="1">
    <location>
        <begin position="1"/>
        <end position="15"/>
    </location>
</feature>
<reference evidence="2" key="2">
    <citation type="submission" date="2020-05" db="UniProtKB">
        <authorList>
            <consortium name="EnsemblMetazoa"/>
        </authorList>
    </citation>
    <scope>IDENTIFICATION</scope>
    <source>
        <strain evidence="2">Epiroticus2</strain>
    </source>
</reference>
<dbReference type="EnsemblMetazoa" id="AEPI004986-RA">
    <property type="protein sequence ID" value="AEPI004986-PA"/>
    <property type="gene ID" value="AEPI004986"/>
</dbReference>
<proteinExistence type="predicted"/>
<evidence type="ECO:0000313" key="2">
    <source>
        <dbReference type="EnsemblMetazoa" id="AEPI004986-PA"/>
    </source>
</evidence>
<feature type="chain" id="PRO_5012023288" evidence="1">
    <location>
        <begin position="16"/>
        <end position="68"/>
    </location>
</feature>
<dbReference type="VEuPathDB" id="VectorBase:AEPI004986"/>
<name>A0A182PDI1_9DIPT</name>
<evidence type="ECO:0000256" key="1">
    <source>
        <dbReference type="SAM" id="SignalP"/>
    </source>
</evidence>
<accession>A0A182PDI1</accession>
<evidence type="ECO:0000313" key="3">
    <source>
        <dbReference type="Proteomes" id="UP000075885"/>
    </source>
</evidence>
<organism evidence="2 3">
    <name type="scientific">Anopheles epiroticus</name>
    <dbReference type="NCBI Taxonomy" id="199890"/>
    <lineage>
        <taxon>Eukaryota</taxon>
        <taxon>Metazoa</taxon>
        <taxon>Ecdysozoa</taxon>
        <taxon>Arthropoda</taxon>
        <taxon>Hexapoda</taxon>
        <taxon>Insecta</taxon>
        <taxon>Pterygota</taxon>
        <taxon>Neoptera</taxon>
        <taxon>Endopterygota</taxon>
        <taxon>Diptera</taxon>
        <taxon>Nematocera</taxon>
        <taxon>Culicoidea</taxon>
        <taxon>Culicidae</taxon>
        <taxon>Anophelinae</taxon>
        <taxon>Anopheles</taxon>
    </lineage>
</organism>
<keyword evidence="1" id="KW-0732">Signal</keyword>
<sequence>MKFLWLILIVAVALAQMVVGTKADGQQSGDDSEGYCLADKCDPPKCPMGLSWNGEKCVMDCQCGMASE</sequence>
<protein>
    <submittedName>
        <fullName evidence="2">Uncharacterized protein</fullName>
    </submittedName>
</protein>